<keyword evidence="8" id="KW-1015">Disulfide bond</keyword>
<evidence type="ECO:0000256" key="5">
    <source>
        <dbReference type="ARBA" id="ARBA00022989"/>
    </source>
</evidence>
<keyword evidence="5 12" id="KW-1133">Transmembrane helix</keyword>
<dbReference type="OMA" id="CAFASNI"/>
<keyword evidence="4 11" id="KW-0812">Transmembrane</keyword>
<evidence type="ECO:0000256" key="2">
    <source>
        <dbReference type="ARBA" id="ARBA00022475"/>
    </source>
</evidence>
<dbReference type="SUPFAM" id="SSF81321">
    <property type="entry name" value="Family A G protein-coupled receptor-like"/>
    <property type="match status" value="1"/>
</dbReference>
<proteinExistence type="inferred from homology"/>
<dbReference type="InterPro" id="IPR000276">
    <property type="entry name" value="GPCR_Rhodpsn"/>
</dbReference>
<evidence type="ECO:0000256" key="7">
    <source>
        <dbReference type="ARBA" id="ARBA00023136"/>
    </source>
</evidence>
<keyword evidence="10 11" id="KW-0807">Transducer</keyword>
<dbReference type="PRINTS" id="PR00237">
    <property type="entry name" value="GPCRRHODOPSN"/>
</dbReference>
<keyword evidence="9 11" id="KW-0675">Receptor</keyword>
<dbReference type="GO" id="GO:0051378">
    <property type="term" value="F:serotonin binding"/>
    <property type="evidence" value="ECO:0007669"/>
    <property type="project" value="UniProtKB-ARBA"/>
</dbReference>
<protein>
    <recommendedName>
        <fullName evidence="13">G-protein coupled receptors family 1 profile domain-containing protein</fullName>
    </recommendedName>
</protein>
<feature type="non-terminal residue" evidence="14">
    <location>
        <position position="312"/>
    </location>
</feature>
<dbReference type="EMBL" id="BEZZ01105960">
    <property type="protein sequence ID" value="GCC43529.1"/>
    <property type="molecule type" value="Genomic_DNA"/>
</dbReference>
<dbReference type="PANTHER" id="PTHR24248">
    <property type="entry name" value="ADRENERGIC RECEPTOR-RELATED G-PROTEIN COUPLED RECEPTOR"/>
    <property type="match status" value="1"/>
</dbReference>
<dbReference type="AlphaFoldDB" id="A0A401TLL7"/>
<evidence type="ECO:0000313" key="15">
    <source>
        <dbReference type="Proteomes" id="UP000287033"/>
    </source>
</evidence>
<feature type="transmembrane region" description="Helical" evidence="12">
    <location>
        <begin position="191"/>
        <end position="209"/>
    </location>
</feature>
<dbReference type="Proteomes" id="UP000287033">
    <property type="component" value="Unassembled WGS sequence"/>
</dbReference>
<evidence type="ECO:0000256" key="1">
    <source>
        <dbReference type="ARBA" id="ARBA00004651"/>
    </source>
</evidence>
<dbReference type="GO" id="GO:0071880">
    <property type="term" value="P:adenylate cyclase-activating adrenergic receptor signaling pathway"/>
    <property type="evidence" value="ECO:0007669"/>
    <property type="project" value="TreeGrafter"/>
</dbReference>
<evidence type="ECO:0000256" key="4">
    <source>
        <dbReference type="ARBA" id="ARBA00022692"/>
    </source>
</evidence>
<dbReference type="GO" id="GO:0002025">
    <property type="term" value="P:norepinephrine-epinephrine-mediated vasodilation involved in regulation of systemic arterial blood pressure"/>
    <property type="evidence" value="ECO:0007669"/>
    <property type="project" value="TreeGrafter"/>
</dbReference>
<comment type="similarity">
    <text evidence="11">Belongs to the G-protein coupled receptor 1 family.</text>
</comment>
<evidence type="ECO:0000256" key="3">
    <source>
        <dbReference type="ARBA" id="ARBA00022610"/>
    </source>
</evidence>
<dbReference type="FunFam" id="1.20.1070.10:FF:000523">
    <property type="entry name" value="5-hydroxytryptamine receptor 2B"/>
    <property type="match status" value="1"/>
</dbReference>
<name>A0A401TLL7_CHIPU</name>
<dbReference type="GO" id="GO:0005886">
    <property type="term" value="C:plasma membrane"/>
    <property type="evidence" value="ECO:0007669"/>
    <property type="project" value="UniProtKB-SubCell"/>
</dbReference>
<organism evidence="14 15">
    <name type="scientific">Chiloscyllium punctatum</name>
    <name type="common">Brownbanded bambooshark</name>
    <name type="synonym">Hemiscyllium punctatum</name>
    <dbReference type="NCBI Taxonomy" id="137246"/>
    <lineage>
        <taxon>Eukaryota</taxon>
        <taxon>Metazoa</taxon>
        <taxon>Chordata</taxon>
        <taxon>Craniata</taxon>
        <taxon>Vertebrata</taxon>
        <taxon>Chondrichthyes</taxon>
        <taxon>Elasmobranchii</taxon>
        <taxon>Galeomorphii</taxon>
        <taxon>Galeoidea</taxon>
        <taxon>Orectolobiformes</taxon>
        <taxon>Hemiscylliidae</taxon>
        <taxon>Chiloscyllium</taxon>
    </lineage>
</organism>
<reference evidence="14 15" key="1">
    <citation type="journal article" date="2018" name="Nat. Ecol. Evol.">
        <title>Shark genomes provide insights into elasmobranch evolution and the origin of vertebrates.</title>
        <authorList>
            <person name="Hara Y"/>
            <person name="Yamaguchi K"/>
            <person name="Onimaru K"/>
            <person name="Kadota M"/>
            <person name="Koyanagi M"/>
            <person name="Keeley SD"/>
            <person name="Tatsumi K"/>
            <person name="Tanaka K"/>
            <person name="Motone F"/>
            <person name="Kageyama Y"/>
            <person name="Nozu R"/>
            <person name="Adachi N"/>
            <person name="Nishimura O"/>
            <person name="Nakagawa R"/>
            <person name="Tanegashima C"/>
            <person name="Kiyatake I"/>
            <person name="Matsumoto R"/>
            <person name="Murakumo K"/>
            <person name="Nishida K"/>
            <person name="Terakita A"/>
            <person name="Kuratani S"/>
            <person name="Sato K"/>
            <person name="Hyodo S Kuraku.S."/>
        </authorList>
    </citation>
    <scope>NUCLEOTIDE SEQUENCE [LARGE SCALE GENOMIC DNA]</scope>
</reference>
<keyword evidence="15" id="KW-1185">Reference proteome</keyword>
<feature type="domain" description="G-protein coupled receptors family 1 profile" evidence="13">
    <location>
        <begin position="35"/>
        <end position="292"/>
    </location>
</feature>
<dbReference type="PROSITE" id="PS50262">
    <property type="entry name" value="G_PROTEIN_RECEP_F1_2"/>
    <property type="match status" value="1"/>
</dbReference>
<gene>
    <name evidence="14" type="ORF">chiPu_0027516</name>
</gene>
<dbReference type="GO" id="GO:0043410">
    <property type="term" value="P:positive regulation of MAPK cascade"/>
    <property type="evidence" value="ECO:0007669"/>
    <property type="project" value="TreeGrafter"/>
</dbReference>
<evidence type="ECO:0000256" key="8">
    <source>
        <dbReference type="ARBA" id="ARBA00023157"/>
    </source>
</evidence>
<sequence length="312" mass="34945">MNSSESEQEQEPLGSVQWWLLALLFTALVLGTVLGNLLVIVAIARKPRLQTVPNVLVSSLACADLLMGLLVAPLGAVLVLRGSWPLGSPACELWSSLDVLSVTASIDTLCVIAVDRYVAVCCPLRYHRFLSKGRCRLMVCALWLVAALLSFPPIMNRWWEADDPAAQRCYRRPDCCDFLTNRTYAAVSSLVSFYLPLGVMVLLYSRVFLEASRQSRKARTSSRRRPSHLLPVREHRALKTLGLIMGAFTSCWAPFFLVNMAHALGSQRPPRWLLLCSNWLGYINSALNPLIYCRSPDYRQAFRELLLLLLPP</sequence>
<dbReference type="InterPro" id="IPR017452">
    <property type="entry name" value="GPCR_Rhodpsn_7TM"/>
</dbReference>
<keyword evidence="3" id="KW-0085">Behavior</keyword>
<evidence type="ECO:0000256" key="12">
    <source>
        <dbReference type="SAM" id="Phobius"/>
    </source>
</evidence>
<feature type="transmembrane region" description="Helical" evidence="12">
    <location>
        <begin position="135"/>
        <end position="155"/>
    </location>
</feature>
<comment type="caution">
    <text evidence="14">The sequence shown here is derived from an EMBL/GenBank/DDBJ whole genome shotgun (WGS) entry which is preliminary data.</text>
</comment>
<evidence type="ECO:0000256" key="6">
    <source>
        <dbReference type="ARBA" id="ARBA00023040"/>
    </source>
</evidence>
<dbReference type="STRING" id="137246.A0A401TLL7"/>
<dbReference type="OrthoDB" id="5983033at2759"/>
<evidence type="ECO:0000259" key="13">
    <source>
        <dbReference type="PROSITE" id="PS50262"/>
    </source>
</evidence>
<feature type="transmembrane region" description="Helical" evidence="12">
    <location>
        <begin position="93"/>
        <end position="114"/>
    </location>
</feature>
<accession>A0A401TLL7</accession>
<keyword evidence="2" id="KW-1003">Cell membrane</keyword>
<dbReference type="GO" id="GO:0015052">
    <property type="term" value="F:beta3-adrenergic receptor activity"/>
    <property type="evidence" value="ECO:0007669"/>
    <property type="project" value="TreeGrafter"/>
</dbReference>
<dbReference type="Pfam" id="PF00001">
    <property type="entry name" value="7tm_1"/>
    <property type="match status" value="1"/>
</dbReference>
<keyword evidence="7 12" id="KW-0472">Membrane</keyword>
<comment type="subcellular location">
    <subcellularLocation>
        <location evidence="1">Cell membrane</location>
        <topology evidence="1">Multi-pass membrane protein</topology>
    </subcellularLocation>
</comment>
<dbReference type="PROSITE" id="PS00237">
    <property type="entry name" value="G_PROTEIN_RECEP_F1_1"/>
    <property type="match status" value="1"/>
</dbReference>
<feature type="transmembrane region" description="Helical" evidence="12">
    <location>
        <begin position="55"/>
        <end position="81"/>
    </location>
</feature>
<feature type="transmembrane region" description="Helical" evidence="12">
    <location>
        <begin position="20"/>
        <end position="43"/>
    </location>
</feature>
<evidence type="ECO:0000256" key="10">
    <source>
        <dbReference type="ARBA" id="ARBA00023224"/>
    </source>
</evidence>
<evidence type="ECO:0000256" key="9">
    <source>
        <dbReference type="ARBA" id="ARBA00023170"/>
    </source>
</evidence>
<keyword evidence="6 11" id="KW-0297">G-protein coupled receptor</keyword>
<evidence type="ECO:0000256" key="11">
    <source>
        <dbReference type="RuleBase" id="RU000688"/>
    </source>
</evidence>
<dbReference type="SMART" id="SM01381">
    <property type="entry name" value="7TM_GPCR_Srsx"/>
    <property type="match status" value="1"/>
</dbReference>
<evidence type="ECO:0000313" key="14">
    <source>
        <dbReference type="EMBL" id="GCC43529.1"/>
    </source>
</evidence>
<feature type="transmembrane region" description="Helical" evidence="12">
    <location>
        <begin position="241"/>
        <end position="260"/>
    </location>
</feature>
<dbReference type="PANTHER" id="PTHR24248:SF3">
    <property type="entry name" value="BETA-3 ADRENERGIC RECEPTOR"/>
    <property type="match status" value="1"/>
</dbReference>
<dbReference type="Gene3D" id="1.20.1070.10">
    <property type="entry name" value="Rhodopsin 7-helix transmembrane proteins"/>
    <property type="match status" value="1"/>
</dbReference>
<dbReference type="GO" id="GO:0051379">
    <property type="term" value="F:epinephrine binding"/>
    <property type="evidence" value="ECO:0007669"/>
    <property type="project" value="TreeGrafter"/>
</dbReference>